<dbReference type="InterPro" id="IPR027417">
    <property type="entry name" value="P-loop_NTPase"/>
</dbReference>
<dbReference type="CDD" id="cd05491">
    <property type="entry name" value="Bromo_TBP7_like"/>
    <property type="match status" value="1"/>
</dbReference>
<feature type="domain" description="Bromo" evidence="12">
    <location>
        <begin position="978"/>
        <end position="1020"/>
    </location>
</feature>
<evidence type="ECO:0000256" key="9">
    <source>
        <dbReference type="ARBA" id="ARBA00023242"/>
    </source>
</evidence>
<dbReference type="GO" id="GO:0042393">
    <property type="term" value="F:histone binding"/>
    <property type="evidence" value="ECO:0007669"/>
    <property type="project" value="UniProtKB-ARBA"/>
</dbReference>
<dbReference type="FunFam" id="3.40.50.300:FF:000061">
    <property type="entry name" value="ATPase family, AAA domain-containing 2"/>
    <property type="match status" value="1"/>
</dbReference>
<feature type="compositionally biased region" description="Polar residues" evidence="11">
    <location>
        <begin position="1108"/>
        <end position="1124"/>
    </location>
</feature>
<feature type="compositionally biased region" description="Basic and acidic residues" evidence="11">
    <location>
        <begin position="159"/>
        <end position="168"/>
    </location>
</feature>
<evidence type="ECO:0000256" key="6">
    <source>
        <dbReference type="ARBA" id="ARBA00022801"/>
    </source>
</evidence>
<evidence type="ECO:0000256" key="10">
    <source>
        <dbReference type="PROSITE-ProRule" id="PRU00035"/>
    </source>
</evidence>
<feature type="compositionally biased region" description="Basic residues" evidence="11">
    <location>
        <begin position="1"/>
        <end position="10"/>
    </location>
</feature>
<keyword evidence="9" id="KW-0539">Nucleus</keyword>
<feature type="region of interest" description="Disordered" evidence="11">
    <location>
        <begin position="1"/>
        <end position="293"/>
    </location>
</feature>
<dbReference type="GO" id="GO:0140674">
    <property type="term" value="F:ATP-dependent histone chaperone activity"/>
    <property type="evidence" value="ECO:0007669"/>
    <property type="project" value="UniProtKB-ARBA"/>
</dbReference>
<dbReference type="PANTHER" id="PTHR23069:SF0">
    <property type="entry name" value="TAT-BINDING HOMOLOG 7"/>
    <property type="match status" value="1"/>
</dbReference>
<dbReference type="FunFam" id="1.10.8.60:FF:000016">
    <property type="entry name" value="ATPase family AAA domain-containing protein 2B"/>
    <property type="match status" value="1"/>
</dbReference>
<dbReference type="FunFam" id="3.40.50.300:FF:001218">
    <property type="entry name" value="AAA family ATPase, putative"/>
    <property type="match status" value="1"/>
</dbReference>
<evidence type="ECO:0000256" key="8">
    <source>
        <dbReference type="ARBA" id="ARBA00023117"/>
    </source>
</evidence>
<dbReference type="SUPFAM" id="SSF47370">
    <property type="entry name" value="Bromodomain"/>
    <property type="match status" value="1"/>
</dbReference>
<reference evidence="13" key="2">
    <citation type="submission" date="2021-01" db="EMBL/GenBank/DDBJ databases">
        <authorList>
            <person name="Schikora-Tamarit M.A."/>
        </authorList>
    </citation>
    <scope>NUCLEOTIDE SEQUENCE</scope>
    <source>
        <strain evidence="13">CBS6341</strain>
    </source>
</reference>
<evidence type="ECO:0000313" key="14">
    <source>
        <dbReference type="Proteomes" id="UP000769528"/>
    </source>
</evidence>
<dbReference type="InterPro" id="IPR001487">
    <property type="entry name" value="Bromodomain"/>
</dbReference>
<reference evidence="13" key="1">
    <citation type="journal article" date="2021" name="Open Biol.">
        <title>Shared evolutionary footprints suggest mitochondrial oxidative damage underlies multiple complex I losses in fungi.</title>
        <authorList>
            <person name="Schikora-Tamarit M.A."/>
            <person name="Marcet-Houben M."/>
            <person name="Nosek J."/>
            <person name="Gabaldon T."/>
        </authorList>
    </citation>
    <scope>NUCLEOTIDE SEQUENCE</scope>
    <source>
        <strain evidence="13">CBS6341</strain>
    </source>
</reference>
<evidence type="ECO:0000256" key="7">
    <source>
        <dbReference type="ARBA" id="ARBA00022840"/>
    </source>
</evidence>
<evidence type="ECO:0000256" key="2">
    <source>
        <dbReference type="ARBA" id="ARBA00004286"/>
    </source>
</evidence>
<dbReference type="InterPro" id="IPR036427">
    <property type="entry name" value="Bromodomain-like_sf"/>
</dbReference>
<dbReference type="InterPro" id="IPR041569">
    <property type="entry name" value="AAA_lid_3"/>
</dbReference>
<feature type="region of interest" description="Disordered" evidence="11">
    <location>
        <begin position="349"/>
        <end position="368"/>
    </location>
</feature>
<comment type="caution">
    <text evidence="13">The sequence shown here is derived from an EMBL/GenBank/DDBJ whole genome shotgun (WGS) entry which is preliminary data.</text>
</comment>
<feature type="compositionally biased region" description="Acidic residues" evidence="11">
    <location>
        <begin position="1186"/>
        <end position="1197"/>
    </location>
</feature>
<proteinExistence type="inferred from homology"/>
<dbReference type="GO" id="GO:0006337">
    <property type="term" value="P:nucleosome disassembly"/>
    <property type="evidence" value="ECO:0007669"/>
    <property type="project" value="TreeGrafter"/>
</dbReference>
<evidence type="ECO:0000256" key="4">
    <source>
        <dbReference type="ARBA" id="ARBA00022454"/>
    </source>
</evidence>
<dbReference type="PANTHER" id="PTHR23069">
    <property type="entry name" value="AAA DOMAIN-CONTAINING"/>
    <property type="match status" value="1"/>
</dbReference>
<protein>
    <recommendedName>
        <fullName evidence="12">Bromo domain-containing protein</fullName>
    </recommendedName>
</protein>
<dbReference type="Pfam" id="PF00004">
    <property type="entry name" value="AAA"/>
    <property type="match status" value="2"/>
</dbReference>
<dbReference type="GO" id="GO:0045815">
    <property type="term" value="P:transcription initiation-coupled chromatin remodeling"/>
    <property type="evidence" value="ECO:0007669"/>
    <property type="project" value="TreeGrafter"/>
</dbReference>
<keyword evidence="14" id="KW-1185">Reference proteome</keyword>
<feature type="compositionally biased region" description="Basic residues" evidence="11">
    <location>
        <begin position="184"/>
        <end position="206"/>
    </location>
</feature>
<accession>A0A9P8THN8</accession>
<dbReference type="GO" id="GO:0005634">
    <property type="term" value="C:nucleus"/>
    <property type="evidence" value="ECO:0007669"/>
    <property type="project" value="UniProtKB-SubCell"/>
</dbReference>
<dbReference type="OrthoDB" id="5421at2759"/>
<feature type="compositionally biased region" description="Acidic residues" evidence="11">
    <location>
        <begin position="123"/>
        <end position="148"/>
    </location>
</feature>
<dbReference type="GO" id="GO:0000785">
    <property type="term" value="C:chromatin"/>
    <property type="evidence" value="ECO:0007669"/>
    <property type="project" value="UniProtKB-ARBA"/>
</dbReference>
<keyword evidence="5" id="KW-0547">Nucleotide-binding</keyword>
<dbReference type="GO" id="GO:0006334">
    <property type="term" value="P:nucleosome assembly"/>
    <property type="evidence" value="ECO:0007669"/>
    <property type="project" value="TreeGrafter"/>
</dbReference>
<feature type="compositionally biased region" description="Basic residues" evidence="11">
    <location>
        <begin position="107"/>
        <end position="119"/>
    </location>
</feature>
<keyword evidence="7" id="KW-0067">ATP-binding</keyword>
<keyword evidence="8 10" id="KW-0103">Bromodomain</keyword>
<evidence type="ECO:0000256" key="3">
    <source>
        <dbReference type="ARBA" id="ARBA00006914"/>
    </source>
</evidence>
<dbReference type="GO" id="GO:0016887">
    <property type="term" value="F:ATP hydrolysis activity"/>
    <property type="evidence" value="ECO:0007669"/>
    <property type="project" value="InterPro"/>
</dbReference>
<comment type="subcellular location">
    <subcellularLocation>
        <location evidence="2">Chromosome</location>
    </subcellularLocation>
    <subcellularLocation>
        <location evidence="1">Nucleus</location>
    </subcellularLocation>
</comment>
<comment type="similarity">
    <text evidence="3">Belongs to the AAA ATPase family.</text>
</comment>
<evidence type="ECO:0000259" key="12">
    <source>
        <dbReference type="PROSITE" id="PS50014"/>
    </source>
</evidence>
<dbReference type="AlphaFoldDB" id="A0A9P8THN8"/>
<dbReference type="GO" id="GO:0003682">
    <property type="term" value="F:chromatin binding"/>
    <property type="evidence" value="ECO:0007669"/>
    <property type="project" value="TreeGrafter"/>
</dbReference>
<feature type="compositionally biased region" description="Polar residues" evidence="11">
    <location>
        <begin position="25"/>
        <end position="36"/>
    </location>
</feature>
<keyword evidence="4" id="KW-0158">Chromosome</keyword>
<dbReference type="InterPro" id="IPR003960">
    <property type="entry name" value="ATPase_AAA_CS"/>
</dbReference>
<dbReference type="PROSITE" id="PS50014">
    <property type="entry name" value="BROMODOMAIN_2"/>
    <property type="match status" value="1"/>
</dbReference>
<dbReference type="EMBL" id="JAEUBF010000206">
    <property type="protein sequence ID" value="KAH3679953.1"/>
    <property type="molecule type" value="Genomic_DNA"/>
</dbReference>
<dbReference type="Proteomes" id="UP000769528">
    <property type="component" value="Unassembled WGS sequence"/>
</dbReference>
<dbReference type="InterPro" id="IPR003593">
    <property type="entry name" value="AAA+_ATPase"/>
</dbReference>
<dbReference type="Gene3D" id="1.10.8.60">
    <property type="match status" value="2"/>
</dbReference>
<dbReference type="Gene3D" id="1.20.920.10">
    <property type="entry name" value="Bromodomain-like"/>
    <property type="match status" value="1"/>
</dbReference>
<gene>
    <name evidence="13" type="ORF">WICMUC_000696</name>
</gene>
<evidence type="ECO:0000313" key="13">
    <source>
        <dbReference type="EMBL" id="KAH3679953.1"/>
    </source>
</evidence>
<dbReference type="PROSITE" id="PS00674">
    <property type="entry name" value="AAA"/>
    <property type="match status" value="1"/>
</dbReference>
<name>A0A9P8THN8_9ASCO</name>
<dbReference type="CDD" id="cd19517">
    <property type="entry name" value="RecA-like_Yta7-like"/>
    <property type="match status" value="1"/>
</dbReference>
<dbReference type="GO" id="GO:0005524">
    <property type="term" value="F:ATP binding"/>
    <property type="evidence" value="ECO:0007669"/>
    <property type="project" value="UniProtKB-KW"/>
</dbReference>
<feature type="compositionally biased region" description="Basic and acidic residues" evidence="11">
    <location>
        <begin position="1148"/>
        <end position="1185"/>
    </location>
</feature>
<evidence type="ECO:0000256" key="11">
    <source>
        <dbReference type="SAM" id="MobiDB-lite"/>
    </source>
</evidence>
<feature type="compositionally biased region" description="Acidic residues" evidence="11">
    <location>
        <begin position="84"/>
        <end position="103"/>
    </location>
</feature>
<feature type="region of interest" description="Disordered" evidence="11">
    <location>
        <begin position="1108"/>
        <end position="1204"/>
    </location>
</feature>
<evidence type="ECO:0000256" key="5">
    <source>
        <dbReference type="ARBA" id="ARBA00022741"/>
    </source>
</evidence>
<dbReference type="SUPFAM" id="SSF52540">
    <property type="entry name" value="P-loop containing nucleoside triphosphate hydrolases"/>
    <property type="match status" value="2"/>
</dbReference>
<sequence length="1265" mass="144079">MARGRRRGTRQSHEFSDDIDESFELHNSSRQKNPVNYQEDDEEDDEVFENLLSDGPSKKKVKLSNSKSEDYEENNEGAEKLVKEEEDFPAEEDPEEDDDEEEVYNPRPRRDRGRSRKNNYKLDDDDEYNEENEDDEDEDEYNDDDLSEDSSTTRRRRPRDNFIVKDDSGADDDDDDDDEFNPYAKKKSKKPTSRKRPSSRTARPRARNFNLEIDGFDNQLTIEDYQNDDNNHGSNTLEDELAELRDSSASPAKSKTRLRQRKKEVNYQLPPPLPDNFEPSFVPSTPKRRAGGGLGPIRRLYATSGPFGGNDIVSIFDQQNNAKLVGGVDSDSSDDEILPVNAISNKKNSIASPIGTTKPKKNQNADSDPLGVDMNIDFSSVGGLSNYIDQLKEMVALPLLYPEVYKRFDITPPRGVLFHGPPGTGKTLMARALAASCSSEGQKITFFMRKGADCLSKWVGEAERQLRLLFEEAKKQQPSIIFFDEIDGLAPVRSSKQEQIHASIVSTLLALMDGMDNRGQVIVIGATNRPDAVDPALRRPGRFDREFYFPLPDINSREEILTIHTKKWDPPLPNQFIKKIAHLSKGYGGADLRALCTEAALNSIQRRYPQIYETNDKLKIDPSTISVSARDFMKALDKIVPSSARSLSSGSAPIPEHLESLLNNPLKSITTKLDKLGLRAKKLTTLEEAKFIDPTENDEDGGFGKHELIKRLELSRVHRPRLLICGEPGNGQQYLGSAVLNHLEGFNIQSLDLSSVFGDTTRTAENVIIQSFIEAKRHKPSVIFIPSIDIWYETIPDSAKSTLAGLLRSLSSNERVVLLGVSELPLDELSPEMIRLFGISDTNFVSLLTPNSEQRSEFFRPLWNALGMKPTEYLVTRRKKKLEKLEKLKLPVNEEHKEENLKSFEKQDMQLRNTLKIKLSGLMELMKQRYRKFKKPIIDDAYLVHLFEPLPPNSVSPAYSLEGNMILENHTQRKYFNMDLDTVEEKLWNGFYLAPKEFLKDVEMIYKDAVTSQDRERLIKASEMYANVQVSIEEMSQPEFIEKCKGLKRRERKRNELKALEKAKEEEISVASPNLEATVGLGVAAGSQLQIQEISTANGDAIFDFSTKEQLNGNSTPGTLNGGSNDELKQSTEPDFKSAAQPETNQYEQKEHEIQEIEKETGDQKTSNERKEESEEREEKEKREEKEEESDPEELDLPFELNQTKVRETEQSLIEETDGLSVEQLEQLNALLMEVIWEDRQKWDRSETLEKLSKELFSRLRYLKE</sequence>
<evidence type="ECO:0000256" key="1">
    <source>
        <dbReference type="ARBA" id="ARBA00004123"/>
    </source>
</evidence>
<dbReference type="InterPro" id="IPR045199">
    <property type="entry name" value="ATAD2-like"/>
</dbReference>
<dbReference type="Gene3D" id="3.40.50.300">
    <property type="entry name" value="P-loop containing nucleotide triphosphate hydrolases"/>
    <property type="match status" value="2"/>
</dbReference>
<feature type="compositionally biased region" description="Acidic residues" evidence="11">
    <location>
        <begin position="169"/>
        <end position="180"/>
    </location>
</feature>
<feature type="compositionally biased region" description="Acidic residues" evidence="11">
    <location>
        <begin position="38"/>
        <end position="48"/>
    </location>
</feature>
<keyword evidence="6" id="KW-0378">Hydrolase</keyword>
<organism evidence="13 14">
    <name type="scientific">Wickerhamomyces mucosus</name>
    <dbReference type="NCBI Taxonomy" id="1378264"/>
    <lineage>
        <taxon>Eukaryota</taxon>
        <taxon>Fungi</taxon>
        <taxon>Dikarya</taxon>
        <taxon>Ascomycota</taxon>
        <taxon>Saccharomycotina</taxon>
        <taxon>Saccharomycetes</taxon>
        <taxon>Phaffomycetales</taxon>
        <taxon>Wickerhamomycetaceae</taxon>
        <taxon>Wickerhamomyces</taxon>
    </lineage>
</organism>
<dbReference type="Pfam" id="PF17862">
    <property type="entry name" value="AAA_lid_3"/>
    <property type="match status" value="1"/>
</dbReference>
<dbReference type="SMART" id="SM00382">
    <property type="entry name" value="AAA"/>
    <property type="match status" value="1"/>
</dbReference>
<dbReference type="InterPro" id="IPR003959">
    <property type="entry name" value="ATPase_AAA_core"/>
</dbReference>
<feature type="compositionally biased region" description="Basic and acidic residues" evidence="11">
    <location>
        <begin position="1126"/>
        <end position="1136"/>
    </location>
</feature>